<dbReference type="OrthoDB" id="2152335at2759"/>
<keyword evidence="2" id="KW-1185">Reference proteome</keyword>
<dbReference type="Gene3D" id="2.60.40.10">
    <property type="entry name" value="Immunoglobulins"/>
    <property type="match status" value="1"/>
</dbReference>
<sequence length="57" mass="6418">YADTKLITITIAEQPNKSCMDLSRARDITVRVGEDFSIHVPYTGFPQPTASWFADDK</sequence>
<reference evidence="1" key="1">
    <citation type="submission" date="2022-03" db="EMBL/GenBank/DDBJ databases">
        <authorList>
            <person name="Lindestad O."/>
        </authorList>
    </citation>
    <scope>NUCLEOTIDE SEQUENCE</scope>
</reference>
<name>A0A8S4RW50_9NEOP</name>
<protein>
    <submittedName>
        <fullName evidence="1">Jg3226 protein</fullName>
    </submittedName>
</protein>
<accession>A0A8S4RW50</accession>
<dbReference type="AlphaFoldDB" id="A0A8S4RW50"/>
<comment type="caution">
    <text evidence="1">The sequence shown here is derived from an EMBL/GenBank/DDBJ whole genome shotgun (WGS) entry which is preliminary data.</text>
</comment>
<organism evidence="1 2">
    <name type="scientific">Pararge aegeria aegeria</name>
    <dbReference type="NCBI Taxonomy" id="348720"/>
    <lineage>
        <taxon>Eukaryota</taxon>
        <taxon>Metazoa</taxon>
        <taxon>Ecdysozoa</taxon>
        <taxon>Arthropoda</taxon>
        <taxon>Hexapoda</taxon>
        <taxon>Insecta</taxon>
        <taxon>Pterygota</taxon>
        <taxon>Neoptera</taxon>
        <taxon>Endopterygota</taxon>
        <taxon>Lepidoptera</taxon>
        <taxon>Glossata</taxon>
        <taxon>Ditrysia</taxon>
        <taxon>Papilionoidea</taxon>
        <taxon>Nymphalidae</taxon>
        <taxon>Satyrinae</taxon>
        <taxon>Satyrini</taxon>
        <taxon>Parargina</taxon>
        <taxon>Pararge</taxon>
    </lineage>
</organism>
<evidence type="ECO:0000313" key="1">
    <source>
        <dbReference type="EMBL" id="CAH2241157.1"/>
    </source>
</evidence>
<evidence type="ECO:0000313" key="2">
    <source>
        <dbReference type="Proteomes" id="UP000838756"/>
    </source>
</evidence>
<dbReference type="EMBL" id="CAKXAJ010025574">
    <property type="protein sequence ID" value="CAH2241157.1"/>
    <property type="molecule type" value="Genomic_DNA"/>
</dbReference>
<dbReference type="InterPro" id="IPR036179">
    <property type="entry name" value="Ig-like_dom_sf"/>
</dbReference>
<dbReference type="InterPro" id="IPR013783">
    <property type="entry name" value="Ig-like_fold"/>
</dbReference>
<gene>
    <name evidence="1" type="primary">jg3226</name>
    <name evidence="1" type="ORF">PAEG_LOCUS17612</name>
</gene>
<dbReference type="Proteomes" id="UP000838756">
    <property type="component" value="Unassembled WGS sequence"/>
</dbReference>
<dbReference type="SUPFAM" id="SSF48726">
    <property type="entry name" value="Immunoglobulin"/>
    <property type="match status" value="1"/>
</dbReference>
<feature type="non-terminal residue" evidence="1">
    <location>
        <position position="1"/>
    </location>
</feature>
<proteinExistence type="predicted"/>